<dbReference type="Proteomes" id="UP000183567">
    <property type="component" value="Unassembled WGS sequence"/>
</dbReference>
<reference evidence="1 2" key="1">
    <citation type="submission" date="2016-03" db="EMBL/GenBank/DDBJ databases">
        <title>Comparative genomics of the ectomycorrhizal sister species Rhizopogon vinicolor and Rhizopogon vesiculosus (Basidiomycota: Boletales) reveals a divergence of the mating type B locus.</title>
        <authorList>
            <person name="Mujic A.B."/>
            <person name="Kuo A."/>
            <person name="Tritt A."/>
            <person name="Lipzen A."/>
            <person name="Chen C."/>
            <person name="Johnson J."/>
            <person name="Sharma A."/>
            <person name="Barry K."/>
            <person name="Grigoriev I.V."/>
            <person name="Spatafora J.W."/>
        </authorList>
    </citation>
    <scope>NUCLEOTIDE SEQUENCE [LARGE SCALE GENOMIC DNA]</scope>
    <source>
        <strain evidence="1 2">AM-OR11-056</strain>
    </source>
</reference>
<comment type="caution">
    <text evidence="1">The sequence shown here is derived from an EMBL/GenBank/DDBJ whole genome shotgun (WGS) entry which is preliminary data.</text>
</comment>
<name>A0A1J8PP35_9AGAM</name>
<evidence type="ECO:0000313" key="1">
    <source>
        <dbReference type="EMBL" id="OJA10902.1"/>
    </source>
</evidence>
<organism evidence="1 2">
    <name type="scientific">Rhizopogon vesiculosus</name>
    <dbReference type="NCBI Taxonomy" id="180088"/>
    <lineage>
        <taxon>Eukaryota</taxon>
        <taxon>Fungi</taxon>
        <taxon>Dikarya</taxon>
        <taxon>Basidiomycota</taxon>
        <taxon>Agaricomycotina</taxon>
        <taxon>Agaricomycetes</taxon>
        <taxon>Agaricomycetidae</taxon>
        <taxon>Boletales</taxon>
        <taxon>Suillineae</taxon>
        <taxon>Rhizopogonaceae</taxon>
        <taxon>Rhizopogon</taxon>
    </lineage>
</organism>
<dbReference type="AlphaFoldDB" id="A0A1J8PP35"/>
<evidence type="ECO:0000313" key="2">
    <source>
        <dbReference type="Proteomes" id="UP000183567"/>
    </source>
</evidence>
<accession>A0A1J8PP35</accession>
<gene>
    <name evidence="1" type="ORF">AZE42_13439</name>
</gene>
<sequence length="105" mass="11845">MPSPEIGTAHIPKERWQPSYSAPLAAEQDKQNTASFRFSHPQQPLQSPDHLYYPCLIVLSIALHSLPISDLLVHPFISCSQLPHSAFITLENHAFHVLHSHIHIL</sequence>
<protein>
    <submittedName>
        <fullName evidence="1">Uncharacterized protein</fullName>
    </submittedName>
</protein>
<dbReference type="EMBL" id="LVVM01005338">
    <property type="protein sequence ID" value="OJA10902.1"/>
    <property type="molecule type" value="Genomic_DNA"/>
</dbReference>
<keyword evidence="2" id="KW-1185">Reference proteome</keyword>
<proteinExistence type="predicted"/>